<dbReference type="GO" id="GO:0008237">
    <property type="term" value="F:metallopeptidase activity"/>
    <property type="evidence" value="ECO:0007669"/>
    <property type="project" value="UniProtKB-KW"/>
</dbReference>
<dbReference type="PANTHER" id="PTHR43690:SF35">
    <property type="entry name" value="NON-CATALYTIC MEMBER OF PEPTIDASE SUBFAMILY M16B-RELATED"/>
    <property type="match status" value="1"/>
</dbReference>
<feature type="non-terminal residue" evidence="7">
    <location>
        <position position="169"/>
    </location>
</feature>
<proteinExistence type="inferred from homology"/>
<name>X1U9H4_9ZZZZ</name>
<evidence type="ECO:0000313" key="7">
    <source>
        <dbReference type="EMBL" id="GAI96495.1"/>
    </source>
</evidence>
<accession>X1U9H4</accession>
<evidence type="ECO:0000259" key="6">
    <source>
        <dbReference type="Pfam" id="PF00675"/>
    </source>
</evidence>
<dbReference type="PANTHER" id="PTHR43690">
    <property type="entry name" value="NARDILYSIN"/>
    <property type="match status" value="1"/>
</dbReference>
<dbReference type="Pfam" id="PF00675">
    <property type="entry name" value="Peptidase_M16"/>
    <property type="match status" value="1"/>
</dbReference>
<keyword evidence="2" id="KW-0645">Protease</keyword>
<keyword evidence="3" id="KW-0378">Hydrolase</keyword>
<dbReference type="InterPro" id="IPR011249">
    <property type="entry name" value="Metalloenz_LuxS/M16"/>
</dbReference>
<dbReference type="GO" id="GO:0046872">
    <property type="term" value="F:metal ion binding"/>
    <property type="evidence" value="ECO:0007669"/>
    <property type="project" value="InterPro"/>
</dbReference>
<keyword evidence="4" id="KW-0862">Zinc</keyword>
<comment type="similarity">
    <text evidence="1">Belongs to the peptidase M16 family.</text>
</comment>
<dbReference type="SUPFAM" id="SSF63411">
    <property type="entry name" value="LuxS/MPP-like metallohydrolase"/>
    <property type="match status" value="1"/>
</dbReference>
<comment type="caution">
    <text evidence="7">The sequence shown here is derived from an EMBL/GenBank/DDBJ whole genome shotgun (WGS) entry which is preliminary data.</text>
</comment>
<protein>
    <recommendedName>
        <fullName evidence="6">Peptidase M16 N-terminal domain-containing protein</fullName>
    </recommendedName>
</protein>
<keyword evidence="5" id="KW-0482">Metalloprotease</keyword>
<dbReference type="Gene3D" id="3.30.830.10">
    <property type="entry name" value="Metalloenzyme, LuxS/M16 peptidase-like"/>
    <property type="match status" value="1"/>
</dbReference>
<dbReference type="GO" id="GO:0006508">
    <property type="term" value="P:proteolysis"/>
    <property type="evidence" value="ECO:0007669"/>
    <property type="project" value="UniProtKB-KW"/>
</dbReference>
<evidence type="ECO:0000256" key="5">
    <source>
        <dbReference type="ARBA" id="ARBA00023049"/>
    </source>
</evidence>
<sequence length="169" mass="19367">MKKQSRKELYWGILSLMFLLSFACTTEQKFSIDYEQYQLENGLDVIMHNDNSDPIVALAIVYHVGSSREVVGRTGFAHLFEHMMFQQSENVGQDQFFKKIQNAGGTLNGFTNKDATTYFEVVPKNALELILWLESDRMGYLINTVTKSAFANQQNVVQNEKRQGVDNRP</sequence>
<reference evidence="7" key="1">
    <citation type="journal article" date="2014" name="Front. Microbiol.">
        <title>High frequency of phylogenetically diverse reductive dehalogenase-homologous genes in deep subseafloor sedimentary metagenomes.</title>
        <authorList>
            <person name="Kawai M."/>
            <person name="Futagami T."/>
            <person name="Toyoda A."/>
            <person name="Takaki Y."/>
            <person name="Nishi S."/>
            <person name="Hori S."/>
            <person name="Arai W."/>
            <person name="Tsubouchi T."/>
            <person name="Morono Y."/>
            <person name="Uchiyama I."/>
            <person name="Ito T."/>
            <person name="Fujiyama A."/>
            <person name="Inagaki F."/>
            <person name="Takami H."/>
        </authorList>
    </citation>
    <scope>NUCLEOTIDE SEQUENCE</scope>
    <source>
        <strain evidence="7">Expedition CK06-06</strain>
    </source>
</reference>
<dbReference type="PROSITE" id="PS51257">
    <property type="entry name" value="PROKAR_LIPOPROTEIN"/>
    <property type="match status" value="1"/>
</dbReference>
<gene>
    <name evidence="7" type="ORF">S12H4_40862</name>
</gene>
<dbReference type="EMBL" id="BARW01024839">
    <property type="protein sequence ID" value="GAI96495.1"/>
    <property type="molecule type" value="Genomic_DNA"/>
</dbReference>
<dbReference type="InterPro" id="IPR050626">
    <property type="entry name" value="Peptidase_M16"/>
</dbReference>
<evidence type="ECO:0000256" key="4">
    <source>
        <dbReference type="ARBA" id="ARBA00022833"/>
    </source>
</evidence>
<evidence type="ECO:0000256" key="3">
    <source>
        <dbReference type="ARBA" id="ARBA00022801"/>
    </source>
</evidence>
<evidence type="ECO:0000256" key="1">
    <source>
        <dbReference type="ARBA" id="ARBA00007261"/>
    </source>
</evidence>
<evidence type="ECO:0000256" key="2">
    <source>
        <dbReference type="ARBA" id="ARBA00022670"/>
    </source>
</evidence>
<feature type="domain" description="Peptidase M16 N-terminal" evidence="6">
    <location>
        <begin position="45"/>
        <end position="160"/>
    </location>
</feature>
<dbReference type="InterPro" id="IPR011765">
    <property type="entry name" value="Pept_M16_N"/>
</dbReference>
<dbReference type="AlphaFoldDB" id="X1U9H4"/>
<organism evidence="7">
    <name type="scientific">marine sediment metagenome</name>
    <dbReference type="NCBI Taxonomy" id="412755"/>
    <lineage>
        <taxon>unclassified sequences</taxon>
        <taxon>metagenomes</taxon>
        <taxon>ecological metagenomes</taxon>
    </lineage>
</organism>